<dbReference type="PROSITE" id="PS00941">
    <property type="entry name" value="CARBOXYLESTERASE_B_2"/>
    <property type="match status" value="1"/>
</dbReference>
<dbReference type="InterPro" id="IPR002018">
    <property type="entry name" value="CarbesteraseB"/>
</dbReference>
<dbReference type="ESTHER" id="9firm-a0a136q0e1">
    <property type="family name" value="Carb_B_Bacteria"/>
</dbReference>
<gene>
    <name evidence="5" type="ORF">HMPREF3293_03056</name>
</gene>
<dbReference type="EMBL" id="LSZW01000066">
    <property type="protein sequence ID" value="KXK64145.1"/>
    <property type="molecule type" value="Genomic_DNA"/>
</dbReference>
<dbReference type="InterPro" id="IPR019826">
    <property type="entry name" value="Carboxylesterase_B_AS"/>
</dbReference>
<dbReference type="EC" id="3.1.1.-" evidence="3"/>
<evidence type="ECO:0000259" key="4">
    <source>
        <dbReference type="Pfam" id="PF00135"/>
    </source>
</evidence>
<dbReference type="InterPro" id="IPR019819">
    <property type="entry name" value="Carboxylesterase_B_CS"/>
</dbReference>
<dbReference type="InterPro" id="IPR029058">
    <property type="entry name" value="AB_hydrolase_fold"/>
</dbReference>
<feature type="domain" description="Carboxylesterase type B" evidence="4">
    <location>
        <begin position="9"/>
        <end position="442"/>
    </location>
</feature>
<evidence type="ECO:0000313" key="6">
    <source>
        <dbReference type="Proteomes" id="UP000070366"/>
    </source>
</evidence>
<sequence length="492" mass="54385">MFSLQEFIAQAPCGMARGMEDGGTAAWKGLPYAQPPARFSPPQAVRPWTGVRDALEFGPSCPQEDIRRAPMAEDCLYLNIWSPGTAGKRPVMFFIHGGSFAGGSGSEEAYNGANLARNGDVVVVTFNYRVGILGFLDFSFVHSDFHANCGLLDVLEALRWVRTNIAAFGGDPDNVTVFGQSAGGTITSVLPVLPAARGLFSKCIVMSGGPTLLQGREEGRRTARAFLETAGVKDAQELLSVPEKELPACQREFVARCGLGAGTFRISVDEALVPDYPIAAARTGIAREIPMLIGTTREEMSFLLIKPLAKALDVDGIMQAGVEHEADECKERIPLAYRRRYGKRRGQAMMFSDMVFRMGNVWYVQEYGRHCDVWMYRFDYETPAMKISGLHAFHSSDIPFVFGNFKAGMGKLIFLLSPSMKKVRELSHEMQRDFVAFARTGRAGWPRCREADIPAKCYGKQCAVLPAVEDEIVRQYEDTHFKRTSFSSCKED</sequence>
<dbReference type="PATRIC" id="fig|626937.4.peg.3005"/>
<proteinExistence type="inferred from homology"/>
<evidence type="ECO:0000256" key="2">
    <source>
        <dbReference type="ARBA" id="ARBA00022801"/>
    </source>
</evidence>
<dbReference type="STRING" id="626937.HMPREF3293_03056"/>
<organism evidence="5 6">
    <name type="scientific">Christensenella minuta</name>
    <dbReference type="NCBI Taxonomy" id="626937"/>
    <lineage>
        <taxon>Bacteria</taxon>
        <taxon>Bacillati</taxon>
        <taxon>Bacillota</taxon>
        <taxon>Clostridia</taxon>
        <taxon>Christensenellales</taxon>
        <taxon>Christensenellaceae</taxon>
        <taxon>Christensenella</taxon>
    </lineage>
</organism>
<dbReference type="PROSITE" id="PS00122">
    <property type="entry name" value="CARBOXYLESTERASE_B_1"/>
    <property type="match status" value="1"/>
</dbReference>
<dbReference type="AlphaFoldDB" id="A0A136Q0E1"/>
<dbReference type="SUPFAM" id="SSF53474">
    <property type="entry name" value="alpha/beta-Hydrolases"/>
    <property type="match status" value="1"/>
</dbReference>
<keyword evidence="6" id="KW-1185">Reference proteome</keyword>
<dbReference type="PANTHER" id="PTHR11559">
    <property type="entry name" value="CARBOXYLESTERASE"/>
    <property type="match status" value="1"/>
</dbReference>
<reference evidence="5 6" key="1">
    <citation type="submission" date="2016-02" db="EMBL/GenBank/DDBJ databases">
        <authorList>
            <person name="Wen L."/>
            <person name="He K."/>
            <person name="Yang H."/>
        </authorList>
    </citation>
    <scope>NUCLEOTIDE SEQUENCE [LARGE SCALE GENOMIC DNA]</scope>
    <source>
        <strain evidence="5 6">DSM 22607</strain>
    </source>
</reference>
<evidence type="ECO:0000256" key="3">
    <source>
        <dbReference type="RuleBase" id="RU361235"/>
    </source>
</evidence>
<evidence type="ECO:0000313" key="5">
    <source>
        <dbReference type="EMBL" id="KXK64145.1"/>
    </source>
</evidence>
<dbReference type="InterPro" id="IPR050309">
    <property type="entry name" value="Type-B_Carboxylest/Lipase"/>
</dbReference>
<dbReference type="GO" id="GO:0004104">
    <property type="term" value="F:cholinesterase activity"/>
    <property type="evidence" value="ECO:0007669"/>
    <property type="project" value="InterPro"/>
</dbReference>
<dbReference type="Pfam" id="PF00135">
    <property type="entry name" value="COesterase"/>
    <property type="match status" value="1"/>
</dbReference>
<comment type="similarity">
    <text evidence="1 3">Belongs to the type-B carboxylesterase/lipase family.</text>
</comment>
<name>A0A136Q0E1_9FIRM</name>
<dbReference type="Gene3D" id="3.40.50.1820">
    <property type="entry name" value="alpha/beta hydrolase"/>
    <property type="match status" value="1"/>
</dbReference>
<protein>
    <recommendedName>
        <fullName evidence="3">Carboxylic ester hydrolase</fullName>
        <ecNumber evidence="3">3.1.1.-</ecNumber>
    </recommendedName>
</protein>
<dbReference type="Proteomes" id="UP000070366">
    <property type="component" value="Unassembled WGS sequence"/>
</dbReference>
<dbReference type="InterPro" id="IPR000997">
    <property type="entry name" value="Cholinesterase"/>
</dbReference>
<keyword evidence="2 3" id="KW-0378">Hydrolase</keyword>
<accession>A0A136Q0E1</accession>
<evidence type="ECO:0000256" key="1">
    <source>
        <dbReference type="ARBA" id="ARBA00005964"/>
    </source>
</evidence>
<comment type="caution">
    <text evidence="5">The sequence shown here is derived from an EMBL/GenBank/DDBJ whole genome shotgun (WGS) entry which is preliminary data.</text>
</comment>
<dbReference type="PRINTS" id="PR00878">
    <property type="entry name" value="CHOLNESTRASE"/>
</dbReference>